<dbReference type="EMBL" id="MN739218">
    <property type="protein sequence ID" value="QHS94244.1"/>
    <property type="molecule type" value="Genomic_DNA"/>
</dbReference>
<accession>A0A6C0BRI9</accession>
<evidence type="ECO:0000256" key="6">
    <source>
        <dbReference type="ARBA" id="ARBA00039970"/>
    </source>
</evidence>
<evidence type="ECO:0000256" key="2">
    <source>
        <dbReference type="ARBA" id="ARBA00010393"/>
    </source>
</evidence>
<dbReference type="InterPro" id="IPR051451">
    <property type="entry name" value="PhoH2-like"/>
</dbReference>
<protein>
    <recommendedName>
        <fullName evidence="6">PhoH-like protein</fullName>
    </recommendedName>
</protein>
<evidence type="ECO:0000256" key="3">
    <source>
        <dbReference type="ARBA" id="ARBA00022490"/>
    </source>
</evidence>
<dbReference type="SUPFAM" id="SSF52540">
    <property type="entry name" value="P-loop containing nucleoside triphosphate hydrolases"/>
    <property type="match status" value="1"/>
</dbReference>
<dbReference type="Gene3D" id="3.40.50.300">
    <property type="entry name" value="P-loop containing nucleotide triphosphate hydrolases"/>
    <property type="match status" value="1"/>
</dbReference>
<evidence type="ECO:0000256" key="5">
    <source>
        <dbReference type="ARBA" id="ARBA00022840"/>
    </source>
</evidence>
<keyword evidence="3" id="KW-0963">Cytoplasm</keyword>
<sequence>MFTINIKHHNIYKETCKHIMKLCLCSNLLFFINHNKKHNKSSMQHLTHNFTSLHFSSVLSKKCYKNTYRNKAIKTIYCGRNKSNINSYHTVNKIQPTHKQHIYQEFMRNMDIPFVIGIGPAGTGKTHFACKIALEQLDNKNIKKIIITRPTVSVGQNIGFLPGDIEAKMTPWLIPLYDNFVKSSNDNKLIKSYIHNNFIEICPLSYIRGRTFEDCFVIADEMQNSSINEMKSLITRMGSNSKLIVNGDLHQSDITDSINGLDHLMSLIQKKNLNLNLNMIQYIVFDQNDIKRSEFVKYMIDLYE</sequence>
<dbReference type="Pfam" id="PF02562">
    <property type="entry name" value="PhoH"/>
    <property type="match status" value="1"/>
</dbReference>
<comment type="similarity">
    <text evidence="2">Belongs to the PhoH family.</text>
</comment>
<evidence type="ECO:0000313" key="8">
    <source>
        <dbReference type="EMBL" id="QHS94244.1"/>
    </source>
</evidence>
<evidence type="ECO:0000256" key="1">
    <source>
        <dbReference type="ARBA" id="ARBA00004496"/>
    </source>
</evidence>
<name>A0A6C0BRI9_9ZZZZ</name>
<keyword evidence="4" id="KW-0547">Nucleotide-binding</keyword>
<evidence type="ECO:0000256" key="4">
    <source>
        <dbReference type="ARBA" id="ARBA00022741"/>
    </source>
</evidence>
<feature type="domain" description="PhoH-like protein" evidence="7">
    <location>
        <begin position="97"/>
        <end position="304"/>
    </location>
</feature>
<keyword evidence="5" id="KW-0067">ATP-binding</keyword>
<dbReference type="GO" id="GO:0005829">
    <property type="term" value="C:cytosol"/>
    <property type="evidence" value="ECO:0007669"/>
    <property type="project" value="TreeGrafter"/>
</dbReference>
<dbReference type="AlphaFoldDB" id="A0A6C0BRI9"/>
<dbReference type="GO" id="GO:0005524">
    <property type="term" value="F:ATP binding"/>
    <property type="evidence" value="ECO:0007669"/>
    <property type="project" value="UniProtKB-KW"/>
</dbReference>
<dbReference type="PANTHER" id="PTHR30473">
    <property type="entry name" value="PROTEIN PHOH"/>
    <property type="match status" value="1"/>
</dbReference>
<proteinExistence type="inferred from homology"/>
<evidence type="ECO:0000259" key="7">
    <source>
        <dbReference type="Pfam" id="PF02562"/>
    </source>
</evidence>
<comment type="subcellular location">
    <subcellularLocation>
        <location evidence="1">Cytoplasm</location>
    </subcellularLocation>
</comment>
<dbReference type="InterPro" id="IPR003714">
    <property type="entry name" value="PhoH"/>
</dbReference>
<dbReference type="InterPro" id="IPR027417">
    <property type="entry name" value="P-loop_NTPase"/>
</dbReference>
<organism evidence="8">
    <name type="scientific">viral metagenome</name>
    <dbReference type="NCBI Taxonomy" id="1070528"/>
    <lineage>
        <taxon>unclassified sequences</taxon>
        <taxon>metagenomes</taxon>
        <taxon>organismal metagenomes</taxon>
    </lineage>
</organism>
<dbReference type="PANTHER" id="PTHR30473:SF1">
    <property type="entry name" value="PHOH-LIKE PROTEIN"/>
    <property type="match status" value="1"/>
</dbReference>
<reference evidence="8" key="1">
    <citation type="journal article" date="2020" name="Nature">
        <title>Giant virus diversity and host interactions through global metagenomics.</title>
        <authorList>
            <person name="Schulz F."/>
            <person name="Roux S."/>
            <person name="Paez-Espino D."/>
            <person name="Jungbluth S."/>
            <person name="Walsh D.A."/>
            <person name="Denef V.J."/>
            <person name="McMahon K.D."/>
            <person name="Konstantinidis K.T."/>
            <person name="Eloe-Fadrosh E.A."/>
            <person name="Kyrpides N.C."/>
            <person name="Woyke T."/>
        </authorList>
    </citation>
    <scope>NUCLEOTIDE SEQUENCE</scope>
    <source>
        <strain evidence="8">GVMAG-M-3300018416-26</strain>
    </source>
</reference>